<evidence type="ECO:0000256" key="3">
    <source>
        <dbReference type="ARBA" id="ARBA00022490"/>
    </source>
</evidence>
<keyword evidence="7" id="KW-1185">Reference proteome</keyword>
<dbReference type="PANTHER" id="PTHR33705:SF2">
    <property type="entry name" value="PHOSPHOCARRIER PROTEIN NPR"/>
    <property type="match status" value="1"/>
</dbReference>
<dbReference type="PROSITE" id="PS51350">
    <property type="entry name" value="PTS_HPR_DOM"/>
    <property type="match status" value="1"/>
</dbReference>
<proteinExistence type="inferred from homology"/>
<evidence type="ECO:0000313" key="7">
    <source>
        <dbReference type="Proteomes" id="UP001518990"/>
    </source>
</evidence>
<dbReference type="NCBIfam" id="TIGR01003">
    <property type="entry name" value="PTS_HPr_family"/>
    <property type="match status" value="1"/>
</dbReference>
<evidence type="ECO:0000256" key="1">
    <source>
        <dbReference type="ARBA" id="ARBA00004496"/>
    </source>
</evidence>
<dbReference type="CDD" id="cd00367">
    <property type="entry name" value="PTS-HPr_like"/>
    <property type="match status" value="1"/>
</dbReference>
<feature type="domain" description="HPr" evidence="5">
    <location>
        <begin position="38"/>
        <end position="125"/>
    </location>
</feature>
<protein>
    <submittedName>
        <fullName evidence="6">HPr family phosphocarrier protein</fullName>
    </submittedName>
</protein>
<comment type="subcellular location">
    <subcellularLocation>
        <location evidence="1">Cytoplasm</location>
    </subcellularLocation>
</comment>
<name>A0ABS3KDL5_9PROT</name>
<dbReference type="InterPro" id="IPR001020">
    <property type="entry name" value="PTS_HPr_His_P_site"/>
</dbReference>
<reference evidence="6 7" key="1">
    <citation type="submission" date="2020-09" db="EMBL/GenBank/DDBJ databases">
        <title>Roseomonas.</title>
        <authorList>
            <person name="Zhu W."/>
        </authorList>
    </citation>
    <scope>NUCLEOTIDE SEQUENCE [LARGE SCALE GENOMIC DNA]</scope>
    <source>
        <strain evidence="6 7">1311</strain>
    </source>
</reference>
<comment type="similarity">
    <text evidence="2">Belongs to the HPr family.</text>
</comment>
<dbReference type="Gene3D" id="3.30.1340.10">
    <property type="entry name" value="HPr-like"/>
    <property type="match status" value="1"/>
</dbReference>
<evidence type="ECO:0000313" key="6">
    <source>
        <dbReference type="EMBL" id="MBO1075568.1"/>
    </source>
</evidence>
<organism evidence="6 7">
    <name type="scientific">Roseomonas marmotae</name>
    <dbReference type="NCBI Taxonomy" id="2768161"/>
    <lineage>
        <taxon>Bacteria</taxon>
        <taxon>Pseudomonadati</taxon>
        <taxon>Pseudomonadota</taxon>
        <taxon>Alphaproteobacteria</taxon>
        <taxon>Acetobacterales</taxon>
        <taxon>Roseomonadaceae</taxon>
        <taxon>Roseomonas</taxon>
    </lineage>
</organism>
<dbReference type="SUPFAM" id="SSF55594">
    <property type="entry name" value="HPr-like"/>
    <property type="match status" value="1"/>
</dbReference>
<dbReference type="PROSITE" id="PS00369">
    <property type="entry name" value="PTS_HPR_HIS"/>
    <property type="match status" value="1"/>
</dbReference>
<dbReference type="InterPro" id="IPR050399">
    <property type="entry name" value="HPr"/>
</dbReference>
<comment type="caution">
    <text evidence="6">The sequence shown here is derived from an EMBL/GenBank/DDBJ whole genome shotgun (WGS) entry which is preliminary data.</text>
</comment>
<keyword evidence="4" id="KW-0598">Phosphotransferase system</keyword>
<keyword evidence="3" id="KW-0963">Cytoplasm</keyword>
<dbReference type="InterPro" id="IPR000032">
    <property type="entry name" value="HPr-like"/>
</dbReference>
<accession>A0ABS3KDL5</accession>
<dbReference type="Pfam" id="PF00381">
    <property type="entry name" value="PTS-HPr"/>
    <property type="match status" value="1"/>
</dbReference>
<dbReference type="InterPro" id="IPR035895">
    <property type="entry name" value="HPr-like_sf"/>
</dbReference>
<dbReference type="EMBL" id="JACTNF010000013">
    <property type="protein sequence ID" value="MBO1075568.1"/>
    <property type="molecule type" value="Genomic_DNA"/>
</dbReference>
<dbReference type="PANTHER" id="PTHR33705">
    <property type="entry name" value="PHOSPHOCARRIER PROTEIN HPR"/>
    <property type="match status" value="1"/>
</dbReference>
<dbReference type="PRINTS" id="PR00107">
    <property type="entry name" value="PHOSPHOCPHPR"/>
</dbReference>
<evidence type="ECO:0000259" key="5">
    <source>
        <dbReference type="PROSITE" id="PS51350"/>
    </source>
</evidence>
<dbReference type="Proteomes" id="UP001518990">
    <property type="component" value="Unassembled WGS sequence"/>
</dbReference>
<gene>
    <name evidence="6" type="ORF">IAI60_13215</name>
</gene>
<sequence>MLPHLRPLFLAPSDSFREINGRPGDGNSAEAAADNPMVLRRTVTIRNSRGLHARAAAKLVTLAERFSACVNVSRHGQTVPACSIMGLMMLGAGKGSEVVVDAEGWDAKEALDAVAGLIEAGFHED</sequence>
<evidence type="ECO:0000256" key="2">
    <source>
        <dbReference type="ARBA" id="ARBA00010736"/>
    </source>
</evidence>
<evidence type="ECO:0000256" key="4">
    <source>
        <dbReference type="ARBA" id="ARBA00022683"/>
    </source>
</evidence>